<protein>
    <recommendedName>
        <fullName evidence="3">Carboxylic ester hydrolase</fullName>
        <ecNumber evidence="3">3.1.1.-</ecNumber>
    </recommendedName>
</protein>
<organism evidence="5 6">
    <name type="scientific">Alteraurantiacibacter buctensis</name>
    <dbReference type="NCBI Taxonomy" id="1503981"/>
    <lineage>
        <taxon>Bacteria</taxon>
        <taxon>Pseudomonadati</taxon>
        <taxon>Pseudomonadota</taxon>
        <taxon>Alphaproteobacteria</taxon>
        <taxon>Sphingomonadales</taxon>
        <taxon>Erythrobacteraceae</taxon>
        <taxon>Alteraurantiacibacter</taxon>
    </lineage>
</organism>
<reference evidence="5 6" key="1">
    <citation type="submission" date="2019-12" db="EMBL/GenBank/DDBJ databases">
        <title>Genomic-based taxomic classification of the family Erythrobacteraceae.</title>
        <authorList>
            <person name="Xu L."/>
        </authorList>
    </citation>
    <scope>NUCLEOTIDE SEQUENCE [LARGE SCALE GENOMIC DNA]</scope>
    <source>
        <strain evidence="5 6">M0322</strain>
    </source>
</reference>
<keyword evidence="2 3" id="KW-0378">Hydrolase</keyword>
<evidence type="ECO:0000256" key="3">
    <source>
        <dbReference type="RuleBase" id="RU361235"/>
    </source>
</evidence>
<dbReference type="EMBL" id="WTYV01000007">
    <property type="protein sequence ID" value="MXO73046.1"/>
    <property type="molecule type" value="Genomic_DNA"/>
</dbReference>
<dbReference type="AlphaFoldDB" id="A0A844Z1C3"/>
<dbReference type="PROSITE" id="PS00122">
    <property type="entry name" value="CARBOXYLESTERASE_B_1"/>
    <property type="match status" value="1"/>
</dbReference>
<keyword evidence="3" id="KW-0732">Signal</keyword>
<name>A0A844Z1C3_9SPHN</name>
<dbReference type="Proteomes" id="UP000466966">
    <property type="component" value="Unassembled WGS sequence"/>
</dbReference>
<evidence type="ECO:0000259" key="4">
    <source>
        <dbReference type="Pfam" id="PF00135"/>
    </source>
</evidence>
<evidence type="ECO:0000256" key="2">
    <source>
        <dbReference type="ARBA" id="ARBA00022801"/>
    </source>
</evidence>
<sequence>MTLKTLATGSLFLAAALLQGACTTVPAQETRDHSVTLTAGRGIAVVPTTSGDVQGYVRDGIFTFHGIPYAQAERFAAPQPMAHWDGVRPAMTYGNVCPQPIDPVAREPQAFLSNTQYWPQSENCLNLNVWTPATDGAARPVMVWFHGGGFFSGSSIELPVYDGMRLSQMGDVVVVSVNHRLNILGHLDLSAYGSEFAASGNVGLVDLVASLQWVRDNIRAFGGDPDNVTIFGQSGGGGKVSTLMGAPSAQGLFDKAIVMSGAMGPPDGRTTGQALSRRVAQLVFSLAGLADGDIAGLRALPYDRLEAAGAAALRQASQEITGEAAGGPLGFPRVNWGPVMDGAFLPAPPWAGGAPAVSANVPLLVGSTLSEFQHINPAIAGHEGWSDEQVLQFLGRAYGDAAPRIADAFRAAYPQAPLSRVVEIDSGGRSGALGMAEAKAMQAAPVYNYLFAYRSAVLDYGWAAGHTSDVAFVFNNAPLGVQSSGGGPVVDRLTQAMSQAWINFARSGNPNNPGLPQWPRFTAQNHATMIFEDQSHVGVSHDEALVGLLSQPRPR</sequence>
<feature type="domain" description="Carboxylesterase type B" evidence="4">
    <location>
        <begin position="45"/>
        <end position="535"/>
    </location>
</feature>
<dbReference type="Gene3D" id="3.40.50.1820">
    <property type="entry name" value="alpha/beta hydrolase"/>
    <property type="match status" value="1"/>
</dbReference>
<comment type="similarity">
    <text evidence="1 3">Belongs to the type-B carboxylesterase/lipase family.</text>
</comment>
<evidence type="ECO:0000256" key="1">
    <source>
        <dbReference type="ARBA" id="ARBA00005964"/>
    </source>
</evidence>
<feature type="chain" id="PRO_5033102072" description="Carboxylic ester hydrolase" evidence="3">
    <location>
        <begin position="28"/>
        <end position="555"/>
    </location>
</feature>
<evidence type="ECO:0000313" key="5">
    <source>
        <dbReference type="EMBL" id="MXO73046.1"/>
    </source>
</evidence>
<dbReference type="InterPro" id="IPR050309">
    <property type="entry name" value="Type-B_Carboxylest/Lipase"/>
</dbReference>
<evidence type="ECO:0000313" key="6">
    <source>
        <dbReference type="Proteomes" id="UP000466966"/>
    </source>
</evidence>
<dbReference type="EC" id="3.1.1.-" evidence="3"/>
<dbReference type="OrthoDB" id="9775851at2"/>
<gene>
    <name evidence="5" type="ORF">GRI99_15560</name>
</gene>
<dbReference type="SUPFAM" id="SSF53474">
    <property type="entry name" value="alpha/beta-Hydrolases"/>
    <property type="match status" value="1"/>
</dbReference>
<dbReference type="GO" id="GO:0016787">
    <property type="term" value="F:hydrolase activity"/>
    <property type="evidence" value="ECO:0007669"/>
    <property type="project" value="UniProtKB-KW"/>
</dbReference>
<dbReference type="Pfam" id="PF00135">
    <property type="entry name" value="COesterase"/>
    <property type="match status" value="1"/>
</dbReference>
<accession>A0A844Z1C3</accession>
<dbReference type="RefSeq" id="WP_160772978.1">
    <property type="nucleotide sequence ID" value="NZ_WTYV01000007.1"/>
</dbReference>
<keyword evidence="6" id="KW-1185">Reference proteome</keyword>
<comment type="caution">
    <text evidence="5">The sequence shown here is derived from an EMBL/GenBank/DDBJ whole genome shotgun (WGS) entry which is preliminary data.</text>
</comment>
<feature type="signal peptide" evidence="3">
    <location>
        <begin position="1"/>
        <end position="27"/>
    </location>
</feature>
<proteinExistence type="inferred from homology"/>
<dbReference type="InterPro" id="IPR029058">
    <property type="entry name" value="AB_hydrolase_fold"/>
</dbReference>
<dbReference type="PANTHER" id="PTHR11559">
    <property type="entry name" value="CARBOXYLESTERASE"/>
    <property type="match status" value="1"/>
</dbReference>
<dbReference type="InterPro" id="IPR002018">
    <property type="entry name" value="CarbesteraseB"/>
</dbReference>
<dbReference type="InterPro" id="IPR019826">
    <property type="entry name" value="Carboxylesterase_B_AS"/>
</dbReference>